<name>A0A6J7KH09_9ZZZZ</name>
<dbReference type="InterPro" id="IPR036188">
    <property type="entry name" value="FAD/NAD-bd_sf"/>
</dbReference>
<dbReference type="InterPro" id="IPR011777">
    <property type="entry name" value="Geranylgeranyl_Rdtase_fam"/>
</dbReference>
<dbReference type="AlphaFoldDB" id="A0A6J7KH09"/>
<dbReference type="Pfam" id="PF01494">
    <property type="entry name" value="FAD_binding_3"/>
    <property type="match status" value="1"/>
</dbReference>
<protein>
    <submittedName>
        <fullName evidence="2">Unannotated protein</fullName>
    </submittedName>
</protein>
<dbReference type="InterPro" id="IPR050407">
    <property type="entry name" value="Geranylgeranyl_reductase"/>
</dbReference>
<feature type="domain" description="FAD-binding" evidence="1">
    <location>
        <begin position="8"/>
        <end position="291"/>
    </location>
</feature>
<sequence length="385" mass="40136">MTIDGSEWDVVVIGGGPAGSMAALAAAESGARALLIERSELPRYKLCGGGLIGASLRSLPAGFEVPVRDSTLSATFSLGGRRAATRTSTAPFISMIDRSEFDAQLVAAAEGAGAVIATGVTLEQIEEDDDLVTLRTSAGIVRTRALVGADGSASRVAGYVGAEYAQVDLGLEVELAVTEAQASEWRGRLHLDFGELPGSYAWVFPKGSSLTVGAIARRGNAAWQQEYLKRYIESLGLSGAPVEKSGGHLTRCREKDSPLAKGRVLLCGDAAGLLEPWTREGISFALRSGRLAGSAAAGLATGSQSPQAAGARYSDAIASTLGEEMRAGAALLSVFTRHPVLVHKALTSTKAGWRGFERLSRGETTLDRAMRHRPVQLAVAMAGGR</sequence>
<dbReference type="Gene3D" id="3.50.50.60">
    <property type="entry name" value="FAD/NAD(P)-binding domain"/>
    <property type="match status" value="1"/>
</dbReference>
<dbReference type="SUPFAM" id="SSF51905">
    <property type="entry name" value="FAD/NAD(P)-binding domain"/>
    <property type="match status" value="1"/>
</dbReference>
<dbReference type="PANTHER" id="PTHR42685:SF22">
    <property type="entry name" value="CONDITIONED MEDIUM FACTOR RECEPTOR 1"/>
    <property type="match status" value="1"/>
</dbReference>
<evidence type="ECO:0000313" key="2">
    <source>
        <dbReference type="EMBL" id="CAB4954671.1"/>
    </source>
</evidence>
<dbReference type="NCBIfam" id="TIGR02032">
    <property type="entry name" value="GG-red-SF"/>
    <property type="match status" value="1"/>
</dbReference>
<gene>
    <name evidence="2" type="ORF">UFOPK3772_01776</name>
</gene>
<dbReference type="InterPro" id="IPR002938">
    <property type="entry name" value="FAD-bd"/>
</dbReference>
<reference evidence="2" key="1">
    <citation type="submission" date="2020-05" db="EMBL/GenBank/DDBJ databases">
        <authorList>
            <person name="Chiriac C."/>
            <person name="Salcher M."/>
            <person name="Ghai R."/>
            <person name="Kavagutti S V."/>
        </authorList>
    </citation>
    <scope>NUCLEOTIDE SEQUENCE</scope>
</reference>
<dbReference type="GO" id="GO:0071949">
    <property type="term" value="F:FAD binding"/>
    <property type="evidence" value="ECO:0007669"/>
    <property type="project" value="InterPro"/>
</dbReference>
<proteinExistence type="predicted"/>
<organism evidence="2">
    <name type="scientific">freshwater metagenome</name>
    <dbReference type="NCBI Taxonomy" id="449393"/>
    <lineage>
        <taxon>unclassified sequences</taxon>
        <taxon>metagenomes</taxon>
        <taxon>ecological metagenomes</taxon>
    </lineage>
</organism>
<dbReference type="GO" id="GO:0016628">
    <property type="term" value="F:oxidoreductase activity, acting on the CH-CH group of donors, NAD or NADP as acceptor"/>
    <property type="evidence" value="ECO:0007669"/>
    <property type="project" value="InterPro"/>
</dbReference>
<dbReference type="PANTHER" id="PTHR42685">
    <property type="entry name" value="GERANYLGERANYL DIPHOSPHATE REDUCTASE"/>
    <property type="match status" value="1"/>
</dbReference>
<dbReference type="PRINTS" id="PR00420">
    <property type="entry name" value="RNGMNOXGNASE"/>
</dbReference>
<evidence type="ECO:0000259" key="1">
    <source>
        <dbReference type="Pfam" id="PF01494"/>
    </source>
</evidence>
<accession>A0A6J7KH09</accession>
<dbReference type="EMBL" id="CAFBNE010000055">
    <property type="protein sequence ID" value="CAB4954671.1"/>
    <property type="molecule type" value="Genomic_DNA"/>
</dbReference>